<dbReference type="Proteomes" id="UP000265618">
    <property type="component" value="Unassembled WGS sequence"/>
</dbReference>
<comment type="caution">
    <text evidence="1">The sequence shown here is derived from an EMBL/GenBank/DDBJ whole genome shotgun (WGS) entry which is preliminary data.</text>
</comment>
<sequence>MYGSNIILCHLVFGTSDDHGDFHSYCEAHGIDIVPNTGNHGLEGITDLVPQLKTMSITSFKLVFGPLKDRLEADGYVAGETLFGYPYDWRNLFFGPAIQGGLSDLVDRVHRQTGLPVVLIGHSMGGQVIRAFMQKPDQCAK</sequence>
<proteinExistence type="predicted"/>
<dbReference type="OrthoDB" id="190846at2759"/>
<protein>
    <submittedName>
        <fullName evidence="1">Lecithin:cholesterol/ phospholipid:diacylglycerol acyltransferase</fullName>
    </submittedName>
</protein>
<organism evidence="1 2">
    <name type="scientific">Kipferlia bialata</name>
    <dbReference type="NCBI Taxonomy" id="797122"/>
    <lineage>
        <taxon>Eukaryota</taxon>
        <taxon>Metamonada</taxon>
        <taxon>Carpediemonas-like organisms</taxon>
        <taxon>Kipferlia</taxon>
    </lineage>
</organism>
<dbReference type="InterPro" id="IPR029058">
    <property type="entry name" value="AB_hydrolase_fold"/>
</dbReference>
<feature type="non-terminal residue" evidence="1">
    <location>
        <position position="1"/>
    </location>
</feature>
<dbReference type="EMBL" id="BDIP01004902">
    <property type="protein sequence ID" value="GIQ89302.1"/>
    <property type="molecule type" value="Genomic_DNA"/>
</dbReference>
<dbReference type="AlphaFoldDB" id="A0A9K3D6Z6"/>
<keyword evidence="1" id="KW-0808">Transferase</keyword>
<reference evidence="1 2" key="1">
    <citation type="journal article" date="2018" name="PLoS ONE">
        <title>The draft genome of Kipferlia bialata reveals reductive genome evolution in fornicate parasites.</title>
        <authorList>
            <person name="Tanifuji G."/>
            <person name="Takabayashi S."/>
            <person name="Kume K."/>
            <person name="Takagi M."/>
            <person name="Nakayama T."/>
            <person name="Kamikawa R."/>
            <person name="Inagaki Y."/>
            <person name="Hashimoto T."/>
        </authorList>
    </citation>
    <scope>NUCLEOTIDE SEQUENCE [LARGE SCALE GENOMIC DNA]</scope>
    <source>
        <strain evidence="1">NY0173</strain>
    </source>
</reference>
<dbReference type="PANTHER" id="PTHR11440">
    <property type="entry name" value="LECITHIN-CHOLESTEROL ACYLTRANSFERASE-RELATED"/>
    <property type="match status" value="1"/>
</dbReference>
<gene>
    <name evidence="1" type="ORF">KIPB_011733</name>
</gene>
<evidence type="ECO:0000313" key="2">
    <source>
        <dbReference type="Proteomes" id="UP000265618"/>
    </source>
</evidence>
<dbReference type="GO" id="GO:0006629">
    <property type="term" value="P:lipid metabolic process"/>
    <property type="evidence" value="ECO:0007669"/>
    <property type="project" value="InterPro"/>
</dbReference>
<name>A0A9K3D6Z6_9EUKA</name>
<dbReference type="InterPro" id="IPR003386">
    <property type="entry name" value="LACT/PDAT_acylTrfase"/>
</dbReference>
<dbReference type="GO" id="GO:0008374">
    <property type="term" value="F:O-acyltransferase activity"/>
    <property type="evidence" value="ECO:0007669"/>
    <property type="project" value="InterPro"/>
</dbReference>
<accession>A0A9K3D6Z6</accession>
<dbReference type="Gene3D" id="3.40.50.1820">
    <property type="entry name" value="alpha/beta hydrolase"/>
    <property type="match status" value="1"/>
</dbReference>
<keyword evidence="1" id="KW-0012">Acyltransferase</keyword>
<keyword evidence="2" id="KW-1185">Reference proteome</keyword>
<dbReference type="Pfam" id="PF02450">
    <property type="entry name" value="LCAT"/>
    <property type="match status" value="1"/>
</dbReference>
<dbReference type="SUPFAM" id="SSF53474">
    <property type="entry name" value="alpha/beta-Hydrolases"/>
    <property type="match status" value="1"/>
</dbReference>
<evidence type="ECO:0000313" key="1">
    <source>
        <dbReference type="EMBL" id="GIQ89302.1"/>
    </source>
</evidence>